<evidence type="ECO:0000256" key="5">
    <source>
        <dbReference type="ARBA" id="ARBA00023163"/>
    </source>
</evidence>
<dbReference type="SUPFAM" id="SSF52172">
    <property type="entry name" value="CheY-like"/>
    <property type="match status" value="1"/>
</dbReference>
<reference evidence="8" key="1">
    <citation type="submission" date="2019-08" db="EMBL/GenBank/DDBJ databases">
        <authorList>
            <person name="Kucharzyk K."/>
            <person name="Murdoch R.W."/>
            <person name="Higgins S."/>
            <person name="Loffler F."/>
        </authorList>
    </citation>
    <scope>NUCLEOTIDE SEQUENCE</scope>
</reference>
<dbReference type="InterPro" id="IPR016032">
    <property type="entry name" value="Sig_transdc_resp-reg_C-effctor"/>
</dbReference>
<dbReference type="InterPro" id="IPR001867">
    <property type="entry name" value="OmpR/PhoB-type_DNA-bd"/>
</dbReference>
<keyword evidence="4" id="KW-0238">DNA-binding</keyword>
<dbReference type="PROSITE" id="PS50110">
    <property type="entry name" value="RESPONSE_REGULATORY"/>
    <property type="match status" value="1"/>
</dbReference>
<dbReference type="InterPro" id="IPR011006">
    <property type="entry name" value="CheY-like_superfamily"/>
</dbReference>
<feature type="domain" description="OmpR/PhoB-type" evidence="7">
    <location>
        <begin position="134"/>
        <end position="227"/>
    </location>
</feature>
<dbReference type="SMART" id="SM00862">
    <property type="entry name" value="Trans_reg_C"/>
    <property type="match status" value="1"/>
</dbReference>
<dbReference type="GO" id="GO:0032993">
    <property type="term" value="C:protein-DNA complex"/>
    <property type="evidence" value="ECO:0007669"/>
    <property type="project" value="TreeGrafter"/>
</dbReference>
<organism evidence="8">
    <name type="scientific">bioreactor metagenome</name>
    <dbReference type="NCBI Taxonomy" id="1076179"/>
    <lineage>
        <taxon>unclassified sequences</taxon>
        <taxon>metagenomes</taxon>
        <taxon>ecological metagenomes</taxon>
    </lineage>
</organism>
<gene>
    <name evidence="8" type="ORF">SDC9_19792</name>
</gene>
<dbReference type="SUPFAM" id="SSF46894">
    <property type="entry name" value="C-terminal effector domain of the bipartite response regulators"/>
    <property type="match status" value="1"/>
</dbReference>
<dbReference type="SMART" id="SM00448">
    <property type="entry name" value="REC"/>
    <property type="match status" value="1"/>
</dbReference>
<evidence type="ECO:0000256" key="3">
    <source>
        <dbReference type="ARBA" id="ARBA00023015"/>
    </source>
</evidence>
<dbReference type="PROSITE" id="PS51755">
    <property type="entry name" value="OMPR_PHOB"/>
    <property type="match status" value="1"/>
</dbReference>
<dbReference type="GO" id="GO:0006355">
    <property type="term" value="P:regulation of DNA-templated transcription"/>
    <property type="evidence" value="ECO:0007669"/>
    <property type="project" value="InterPro"/>
</dbReference>
<evidence type="ECO:0000256" key="1">
    <source>
        <dbReference type="ARBA" id="ARBA00022553"/>
    </source>
</evidence>
<evidence type="ECO:0000256" key="4">
    <source>
        <dbReference type="ARBA" id="ARBA00023125"/>
    </source>
</evidence>
<dbReference type="PANTHER" id="PTHR48111">
    <property type="entry name" value="REGULATOR OF RPOS"/>
    <property type="match status" value="1"/>
</dbReference>
<dbReference type="Gene3D" id="1.10.10.10">
    <property type="entry name" value="Winged helix-like DNA-binding domain superfamily/Winged helix DNA-binding domain"/>
    <property type="match status" value="1"/>
</dbReference>
<proteinExistence type="predicted"/>
<dbReference type="Pfam" id="PF00072">
    <property type="entry name" value="Response_reg"/>
    <property type="match status" value="1"/>
</dbReference>
<accession>A0A644U504</accession>
<dbReference type="AlphaFoldDB" id="A0A644U504"/>
<dbReference type="PANTHER" id="PTHR48111:SF1">
    <property type="entry name" value="TWO-COMPONENT RESPONSE REGULATOR ORR33"/>
    <property type="match status" value="1"/>
</dbReference>
<dbReference type="GO" id="GO:0000156">
    <property type="term" value="F:phosphorelay response regulator activity"/>
    <property type="evidence" value="ECO:0007669"/>
    <property type="project" value="TreeGrafter"/>
</dbReference>
<keyword evidence="3" id="KW-0805">Transcription regulation</keyword>
<dbReference type="InterPro" id="IPR039420">
    <property type="entry name" value="WalR-like"/>
</dbReference>
<sequence length="230" mass="26944">MNKEKILIIEDDSIVALDIKRILNNLEYEVTNIVSNYEDAISSIKYEKPTLIFSDVNLGKDKKDGIDIINEIQKNSYIPVIYLTAYSDEYTIKRAVKTNPLGYILKPFKKEDIKSTLLLALYKMKDEKFEKKLSDIKLDEDYSYDLKNEILFYKSKPIKLSQKENQLLKILVEAKGQFISFKEIESLLWQDFPINNSTLRTLIYRLRTKLNYKIIETIPSIGCKISKYTK</sequence>
<feature type="domain" description="Response regulatory" evidence="6">
    <location>
        <begin position="5"/>
        <end position="121"/>
    </location>
</feature>
<dbReference type="EMBL" id="VSSQ01000077">
    <property type="protein sequence ID" value="MPL73983.1"/>
    <property type="molecule type" value="Genomic_DNA"/>
</dbReference>
<keyword evidence="1" id="KW-0597">Phosphoprotein</keyword>
<protein>
    <submittedName>
        <fullName evidence="8">Uncharacterized protein</fullName>
    </submittedName>
</protein>
<dbReference type="CDD" id="cd17534">
    <property type="entry name" value="REC_DC-like"/>
    <property type="match status" value="1"/>
</dbReference>
<keyword evidence="5" id="KW-0804">Transcription</keyword>
<name>A0A644U504_9ZZZZ</name>
<dbReference type="Pfam" id="PF00486">
    <property type="entry name" value="Trans_reg_C"/>
    <property type="match status" value="1"/>
</dbReference>
<dbReference type="InterPro" id="IPR036388">
    <property type="entry name" value="WH-like_DNA-bd_sf"/>
</dbReference>
<evidence type="ECO:0000256" key="2">
    <source>
        <dbReference type="ARBA" id="ARBA00023012"/>
    </source>
</evidence>
<evidence type="ECO:0000259" key="7">
    <source>
        <dbReference type="PROSITE" id="PS51755"/>
    </source>
</evidence>
<dbReference type="GO" id="GO:0005829">
    <property type="term" value="C:cytosol"/>
    <property type="evidence" value="ECO:0007669"/>
    <property type="project" value="TreeGrafter"/>
</dbReference>
<dbReference type="Gene3D" id="3.40.50.2300">
    <property type="match status" value="1"/>
</dbReference>
<dbReference type="InterPro" id="IPR001789">
    <property type="entry name" value="Sig_transdc_resp-reg_receiver"/>
</dbReference>
<comment type="caution">
    <text evidence="8">The sequence shown here is derived from an EMBL/GenBank/DDBJ whole genome shotgun (WGS) entry which is preliminary data.</text>
</comment>
<keyword evidence="2" id="KW-0902">Two-component regulatory system</keyword>
<evidence type="ECO:0000313" key="8">
    <source>
        <dbReference type="EMBL" id="MPL73983.1"/>
    </source>
</evidence>
<dbReference type="CDD" id="cd00383">
    <property type="entry name" value="trans_reg_C"/>
    <property type="match status" value="1"/>
</dbReference>
<dbReference type="GO" id="GO:0000976">
    <property type="term" value="F:transcription cis-regulatory region binding"/>
    <property type="evidence" value="ECO:0007669"/>
    <property type="project" value="TreeGrafter"/>
</dbReference>
<evidence type="ECO:0000259" key="6">
    <source>
        <dbReference type="PROSITE" id="PS50110"/>
    </source>
</evidence>